<sequence length="426" mass="46387">MAEQKTSVSQPREAPRRVPLPAGLVTIADHTSLPPPADGLSLSDWLIEKASRRTQLYEVIDELCWRLIDAGVPIWRSTLHLATLHPQLRAYAVRWWHDAGLVEELSVLHGMEETGAYRNSPVPLVMERGEIVHRRLGDAEALEFPVLAELRARGGTDYIAMPVTFSNGRHQCLTFATDRADGFTDTHVARLTELSRLLALVLELHATKRMARDLLGIYLGREAGSRVLDGAIRRGMTERIEAAILVADMRGFSALSRTLGGEQTITLLDEFFAAVVEPIQARGGEVLKFVGDGLIAVFPLATSRNLEVAVHHGLDAARAALVAIDRLNAERAKAGLSSIGIGIALHVGEVLFGNVGAPDRLDFTAIGSALNFTTHLEALNKSLGSRLVASREFAIHCAEELTSFGSHVLPDSLDSFEVFGLRGRSK</sequence>
<evidence type="ECO:0000313" key="2">
    <source>
        <dbReference type="EMBL" id="SKA25131.1"/>
    </source>
</evidence>
<dbReference type="InterPro" id="IPR029787">
    <property type="entry name" value="Nucleotide_cyclase"/>
</dbReference>
<dbReference type="OrthoDB" id="9762462at2"/>
<dbReference type="GO" id="GO:0006171">
    <property type="term" value="P:cAMP biosynthetic process"/>
    <property type="evidence" value="ECO:0007669"/>
    <property type="project" value="TreeGrafter"/>
</dbReference>
<evidence type="ECO:0000313" key="3">
    <source>
        <dbReference type="Proteomes" id="UP000190092"/>
    </source>
</evidence>
<dbReference type="PROSITE" id="PS50125">
    <property type="entry name" value="GUANYLATE_CYCLASE_2"/>
    <property type="match status" value="1"/>
</dbReference>
<evidence type="ECO:0000259" key="1">
    <source>
        <dbReference type="PROSITE" id="PS50125"/>
    </source>
</evidence>
<dbReference type="SUPFAM" id="SSF55073">
    <property type="entry name" value="Nucleotide cyclase"/>
    <property type="match status" value="1"/>
</dbReference>
<dbReference type="PANTHER" id="PTHR43081">
    <property type="entry name" value="ADENYLATE CYCLASE, TERMINAL-DIFFERENTIATION SPECIFIC-RELATED"/>
    <property type="match status" value="1"/>
</dbReference>
<dbReference type="Pfam" id="PF00211">
    <property type="entry name" value="Guanylate_cyc"/>
    <property type="match status" value="1"/>
</dbReference>
<dbReference type="InterPro" id="IPR050697">
    <property type="entry name" value="Adenylyl/Guanylyl_Cyclase_3/4"/>
</dbReference>
<organism evidence="2 3">
    <name type="scientific">Enhydrobacter aerosaccus</name>
    <dbReference type="NCBI Taxonomy" id="225324"/>
    <lineage>
        <taxon>Bacteria</taxon>
        <taxon>Pseudomonadati</taxon>
        <taxon>Pseudomonadota</taxon>
        <taxon>Alphaproteobacteria</taxon>
        <taxon>Hyphomicrobiales</taxon>
        <taxon>Enhydrobacter</taxon>
    </lineage>
</organism>
<dbReference type="STRING" id="225324.SAMN02745126_04495"/>
<dbReference type="InterPro" id="IPR001054">
    <property type="entry name" value="A/G_cyclase"/>
</dbReference>
<dbReference type="RefSeq" id="WP_085936156.1">
    <property type="nucleotide sequence ID" value="NZ_FUWJ01000007.1"/>
</dbReference>
<proteinExistence type="predicted"/>
<dbReference type="CDD" id="cd07302">
    <property type="entry name" value="CHD"/>
    <property type="match status" value="1"/>
</dbReference>
<accession>A0A1T4SBA1</accession>
<feature type="domain" description="Guanylate cyclase" evidence="1">
    <location>
        <begin position="243"/>
        <end position="377"/>
    </location>
</feature>
<dbReference type="GO" id="GO:0004016">
    <property type="term" value="F:adenylate cyclase activity"/>
    <property type="evidence" value="ECO:0007669"/>
    <property type="project" value="UniProtKB-ARBA"/>
</dbReference>
<reference evidence="3" key="1">
    <citation type="submission" date="2017-02" db="EMBL/GenBank/DDBJ databases">
        <authorList>
            <person name="Varghese N."/>
            <person name="Submissions S."/>
        </authorList>
    </citation>
    <scope>NUCLEOTIDE SEQUENCE [LARGE SCALE GENOMIC DNA]</scope>
    <source>
        <strain evidence="3">ATCC 27094</strain>
    </source>
</reference>
<protein>
    <submittedName>
        <fullName evidence="2">Adenylate cyclase</fullName>
    </submittedName>
</protein>
<name>A0A1T4SBA1_9HYPH</name>
<keyword evidence="3" id="KW-1185">Reference proteome</keyword>
<dbReference type="GO" id="GO:0035556">
    <property type="term" value="P:intracellular signal transduction"/>
    <property type="evidence" value="ECO:0007669"/>
    <property type="project" value="InterPro"/>
</dbReference>
<dbReference type="Proteomes" id="UP000190092">
    <property type="component" value="Unassembled WGS sequence"/>
</dbReference>
<gene>
    <name evidence="2" type="ORF">SAMN02745126_04495</name>
</gene>
<dbReference type="EMBL" id="FUWJ01000007">
    <property type="protein sequence ID" value="SKA25131.1"/>
    <property type="molecule type" value="Genomic_DNA"/>
</dbReference>
<dbReference type="PANTHER" id="PTHR43081:SF11">
    <property type="entry name" value="BLR2264 PROTEIN"/>
    <property type="match status" value="1"/>
</dbReference>
<dbReference type="AlphaFoldDB" id="A0A1T4SBA1"/>
<dbReference type="SMART" id="SM00044">
    <property type="entry name" value="CYCc"/>
    <property type="match status" value="1"/>
</dbReference>
<dbReference type="Gene3D" id="3.30.70.1230">
    <property type="entry name" value="Nucleotide cyclase"/>
    <property type="match status" value="1"/>
</dbReference>